<dbReference type="PANTHER" id="PTHR23182:SF3">
    <property type="entry name" value="BREAKPOINT CLUSTER REGION PROTEIN"/>
    <property type="match status" value="1"/>
</dbReference>
<dbReference type="InterPro" id="IPR035899">
    <property type="entry name" value="DBL_dom_sf"/>
</dbReference>
<dbReference type="PANTHER" id="PTHR23182">
    <property type="entry name" value="BREAKPOINT CLUSTER REGION PROTEIN BCR"/>
    <property type="match status" value="1"/>
</dbReference>
<sequence>ALESTKASELDLEKGLEMRKWVLSGILASEETYLSHLEALLLPMKPLKAAATTSQPVLTSQQIETIFFKVPELYEIHKEFYDGLFPRVQQWSHQQRVGDLFQKLNLRARSNKDAKDPTTKNSLETLLYKPVDRVTRSTLVLHDLLKHTPASHPDHPLLQDALRISQNFLSSINEEITPRRQSMTVKKGEHRQLLKDSFMVELVEGARKLRHVFLFTDLLLCTKLKKQSGGKTQQYDCKWYIPLTDLSFQMVDELEAV</sequence>
<dbReference type="SMR" id="A0A2J8IY26"/>
<dbReference type="GO" id="GO:0005085">
    <property type="term" value="F:guanyl-nucleotide exchange factor activity"/>
    <property type="evidence" value="ECO:0007669"/>
    <property type="project" value="InterPro"/>
</dbReference>
<dbReference type="EMBL" id="NBAG03000556">
    <property type="protein sequence ID" value="PNI15419.1"/>
    <property type="molecule type" value="Genomic_DNA"/>
</dbReference>
<feature type="non-terminal residue" evidence="2">
    <location>
        <position position="1"/>
    </location>
</feature>
<dbReference type="InterPro" id="IPR000219">
    <property type="entry name" value="DH_dom"/>
</dbReference>
<feature type="domain" description="DH" evidence="1">
    <location>
        <begin position="18"/>
        <end position="175"/>
    </location>
</feature>
<protein>
    <submittedName>
        <fullName evidence="2">BCR isoform 11</fullName>
    </submittedName>
</protein>
<dbReference type="Gene3D" id="1.20.900.10">
    <property type="entry name" value="Dbl homology (DH) domain"/>
    <property type="match status" value="2"/>
</dbReference>
<dbReference type="AlphaFoldDB" id="A0A2J8IY26"/>
<evidence type="ECO:0000259" key="1">
    <source>
        <dbReference type="PROSITE" id="PS50010"/>
    </source>
</evidence>
<dbReference type="CDD" id="cd00160">
    <property type="entry name" value="RhoGEF"/>
    <property type="match status" value="1"/>
</dbReference>
<dbReference type="Pfam" id="PF19057">
    <property type="entry name" value="PH_19"/>
    <property type="match status" value="1"/>
</dbReference>
<dbReference type="Gene3D" id="2.30.29.30">
    <property type="entry name" value="Pleckstrin-homology domain (PH domain)/Phosphotyrosine-binding domain (PTB)"/>
    <property type="match status" value="1"/>
</dbReference>
<dbReference type="PROSITE" id="PS50010">
    <property type="entry name" value="DH_2"/>
    <property type="match status" value="1"/>
</dbReference>
<evidence type="ECO:0000313" key="3">
    <source>
        <dbReference type="Proteomes" id="UP000236370"/>
    </source>
</evidence>
<organism evidence="2 3">
    <name type="scientific">Pan troglodytes</name>
    <name type="common">Chimpanzee</name>
    <dbReference type="NCBI Taxonomy" id="9598"/>
    <lineage>
        <taxon>Eukaryota</taxon>
        <taxon>Metazoa</taxon>
        <taxon>Chordata</taxon>
        <taxon>Craniata</taxon>
        <taxon>Vertebrata</taxon>
        <taxon>Euteleostomi</taxon>
        <taxon>Mammalia</taxon>
        <taxon>Eutheria</taxon>
        <taxon>Euarchontoglires</taxon>
        <taxon>Primates</taxon>
        <taxon>Haplorrhini</taxon>
        <taxon>Catarrhini</taxon>
        <taxon>Hominidae</taxon>
        <taxon>Pan</taxon>
    </lineage>
</organism>
<proteinExistence type="predicted"/>
<dbReference type="Proteomes" id="UP000236370">
    <property type="component" value="Unassembled WGS sequence"/>
</dbReference>
<comment type="caution">
    <text evidence="2">The sequence shown here is derived from an EMBL/GenBank/DDBJ whole genome shotgun (WGS) entry which is preliminary data.</text>
</comment>
<reference evidence="2 3" key="1">
    <citation type="submission" date="2017-12" db="EMBL/GenBank/DDBJ databases">
        <title>High-resolution comparative analysis of great ape genomes.</title>
        <authorList>
            <person name="Pollen A."/>
            <person name="Hastie A."/>
            <person name="Hormozdiari F."/>
            <person name="Dougherty M."/>
            <person name="Liu R."/>
            <person name="Chaisson M."/>
            <person name="Hoppe E."/>
            <person name="Hill C."/>
            <person name="Pang A."/>
            <person name="Hillier L."/>
            <person name="Baker C."/>
            <person name="Armstrong J."/>
            <person name="Shendure J."/>
            <person name="Paten B."/>
            <person name="Wilson R."/>
            <person name="Chao H."/>
            <person name="Schneider V."/>
            <person name="Ventura M."/>
            <person name="Kronenberg Z."/>
            <person name="Murali S."/>
            <person name="Gordon D."/>
            <person name="Cantsilieris S."/>
            <person name="Munson K."/>
            <person name="Nelson B."/>
            <person name="Raja A."/>
            <person name="Underwood J."/>
            <person name="Diekhans M."/>
            <person name="Fiddes I."/>
            <person name="Haussler D."/>
            <person name="Eichler E."/>
        </authorList>
    </citation>
    <scope>NUCLEOTIDE SEQUENCE [LARGE SCALE GENOMIC DNA]</scope>
    <source>
        <strain evidence="2">Yerkes chimp pedigree #C0471</strain>
    </source>
</reference>
<dbReference type="SUPFAM" id="SSF50729">
    <property type="entry name" value="PH domain-like"/>
    <property type="match status" value="1"/>
</dbReference>
<dbReference type="InterPro" id="IPR037769">
    <property type="entry name" value="Abr/Bcr"/>
</dbReference>
<gene>
    <name evidence="2" type="ORF">CK820_G0052082</name>
</gene>
<dbReference type="SMART" id="SM00325">
    <property type="entry name" value="RhoGEF"/>
    <property type="match status" value="1"/>
</dbReference>
<dbReference type="InterPro" id="IPR001331">
    <property type="entry name" value="GDS_CDC24_CS"/>
</dbReference>
<dbReference type="GO" id="GO:0005096">
    <property type="term" value="F:GTPase activator activity"/>
    <property type="evidence" value="ECO:0007669"/>
    <property type="project" value="InterPro"/>
</dbReference>
<dbReference type="SUPFAM" id="SSF48065">
    <property type="entry name" value="DBL homology domain (DH-domain)"/>
    <property type="match status" value="1"/>
</dbReference>
<evidence type="ECO:0000313" key="2">
    <source>
        <dbReference type="EMBL" id="PNI15419.1"/>
    </source>
</evidence>
<dbReference type="InterPro" id="IPR011993">
    <property type="entry name" value="PH-like_dom_sf"/>
</dbReference>
<dbReference type="GO" id="GO:0035556">
    <property type="term" value="P:intracellular signal transduction"/>
    <property type="evidence" value="ECO:0007669"/>
    <property type="project" value="InterPro"/>
</dbReference>
<accession>A0A2J8IY26</accession>
<name>A0A2J8IY26_PANTR</name>
<feature type="non-terminal residue" evidence="2">
    <location>
        <position position="257"/>
    </location>
</feature>
<dbReference type="PROSITE" id="PS00741">
    <property type="entry name" value="DH_1"/>
    <property type="match status" value="1"/>
</dbReference>
<dbReference type="Pfam" id="PF00621">
    <property type="entry name" value="RhoGEF"/>
    <property type="match status" value="2"/>
</dbReference>